<name>B0XNC8_ASPFC</name>
<keyword evidence="1" id="KW-0805">Transcription regulation</keyword>
<dbReference type="SMART" id="SM00066">
    <property type="entry name" value="GAL4"/>
    <property type="match status" value="1"/>
</dbReference>
<evidence type="ECO:0000256" key="4">
    <source>
        <dbReference type="ARBA" id="ARBA00023242"/>
    </source>
</evidence>
<feature type="compositionally biased region" description="Polar residues" evidence="5">
    <location>
        <begin position="139"/>
        <end position="151"/>
    </location>
</feature>
<evidence type="ECO:0000256" key="1">
    <source>
        <dbReference type="ARBA" id="ARBA00023015"/>
    </source>
</evidence>
<sequence>MSTSKSSRGSKPSRITVACNSCRSRKQKVSASAPICTQCLQSHRQCDWPEQLKRGPAKGYIEALEHRLHETEQILLRLLAHMTDEQLSIALERNQSPFLRSGKNDAQYWRRYPLRTACDLRKWQQDCFAGTSVAGPPMFSSSRRTDASAQSEVEADEISPGAPESQQTEEQPVPHSEQDPSTRKEGQRSTQTIHGKNMNQHVAWENSYNPSNELRKSSTATGFMYRPSSLELIPFRDTQSLHAGTPPGPSLWSGAPSVAFQRQFLW</sequence>
<dbReference type="InterPro" id="IPR001138">
    <property type="entry name" value="Zn2Cys6_DnaBD"/>
</dbReference>
<dbReference type="PROSITE" id="PS50048">
    <property type="entry name" value="ZN2_CY6_FUNGAL_2"/>
    <property type="match status" value="1"/>
</dbReference>
<dbReference type="EMBL" id="DS499594">
    <property type="protein sequence ID" value="EDP55753.1"/>
    <property type="molecule type" value="Genomic_DNA"/>
</dbReference>
<gene>
    <name evidence="7" type="ORF">AFUB_004490</name>
</gene>
<dbReference type="GO" id="GO:0000435">
    <property type="term" value="P:positive regulation of transcription from RNA polymerase II promoter by galactose"/>
    <property type="evidence" value="ECO:0007669"/>
    <property type="project" value="TreeGrafter"/>
</dbReference>
<keyword evidence="2" id="KW-0238">DNA-binding</keyword>
<reference evidence="7 8" key="1">
    <citation type="journal article" date="2008" name="PLoS Genet.">
        <title>Genomic islands in the pathogenic filamentous fungus Aspergillus fumigatus.</title>
        <authorList>
            <person name="Fedorova N.D."/>
            <person name="Khaldi N."/>
            <person name="Joardar V.S."/>
            <person name="Maiti R."/>
            <person name="Amedeo P."/>
            <person name="Anderson M.J."/>
            <person name="Crabtree J."/>
            <person name="Silva J.C."/>
            <person name="Badger J.H."/>
            <person name="Albarraq A."/>
            <person name="Angiuoli S."/>
            <person name="Bussey H."/>
            <person name="Bowyer P."/>
            <person name="Cotty P.J."/>
            <person name="Dyer P.S."/>
            <person name="Egan A."/>
            <person name="Galens K."/>
            <person name="Fraser-Liggett C.M."/>
            <person name="Haas B.J."/>
            <person name="Inman J.M."/>
            <person name="Kent R."/>
            <person name="Lemieux S."/>
            <person name="Malavazi I."/>
            <person name="Orvis J."/>
            <person name="Roemer T."/>
            <person name="Ronning C.M."/>
            <person name="Sundaram J.P."/>
            <person name="Sutton G."/>
            <person name="Turner G."/>
            <person name="Venter J.C."/>
            <person name="White O.R."/>
            <person name="Whitty B.R."/>
            <person name="Youngman P."/>
            <person name="Wolfe K.H."/>
            <person name="Goldman G.H."/>
            <person name="Wortman J.R."/>
            <person name="Jiang B."/>
            <person name="Denning D.W."/>
            <person name="Nierman W.C."/>
        </authorList>
    </citation>
    <scope>NUCLEOTIDE SEQUENCE [LARGE SCALE GENOMIC DNA]</scope>
    <source>
        <strain evidence="8">CBS 144.89 / FGSC A1163 / CEA10</strain>
    </source>
</reference>
<dbReference type="HOGENOM" id="CLU_071883_1_0_1"/>
<dbReference type="Gene3D" id="4.10.240.10">
    <property type="entry name" value="Zn(2)-C6 fungal-type DNA-binding domain"/>
    <property type="match status" value="1"/>
</dbReference>
<keyword evidence="4" id="KW-0539">Nucleus</keyword>
<dbReference type="Proteomes" id="UP000001699">
    <property type="component" value="Unassembled WGS sequence"/>
</dbReference>
<dbReference type="GO" id="GO:0008270">
    <property type="term" value="F:zinc ion binding"/>
    <property type="evidence" value="ECO:0007669"/>
    <property type="project" value="InterPro"/>
</dbReference>
<dbReference type="PANTHER" id="PTHR47424:SF15">
    <property type="entry name" value="ZN(II)2CYS6 TRANSCRIPTION FACTOR (EUROFUNG)"/>
    <property type="match status" value="1"/>
</dbReference>
<dbReference type="CDD" id="cd00067">
    <property type="entry name" value="GAL4"/>
    <property type="match status" value="1"/>
</dbReference>
<evidence type="ECO:0000259" key="6">
    <source>
        <dbReference type="PROSITE" id="PS50048"/>
    </source>
</evidence>
<dbReference type="VEuPathDB" id="FungiDB:AFUB_004490"/>
<evidence type="ECO:0000313" key="8">
    <source>
        <dbReference type="Proteomes" id="UP000001699"/>
    </source>
</evidence>
<feature type="domain" description="Zn(2)-C6 fungal-type" evidence="6">
    <location>
        <begin position="18"/>
        <end position="48"/>
    </location>
</feature>
<dbReference type="GO" id="GO:0000981">
    <property type="term" value="F:DNA-binding transcription factor activity, RNA polymerase II-specific"/>
    <property type="evidence" value="ECO:0007669"/>
    <property type="project" value="InterPro"/>
</dbReference>
<proteinExistence type="predicted"/>
<dbReference type="AlphaFoldDB" id="B0XNC8"/>
<keyword evidence="3" id="KW-0804">Transcription</keyword>
<dbReference type="GO" id="GO:0005634">
    <property type="term" value="C:nucleus"/>
    <property type="evidence" value="ECO:0007669"/>
    <property type="project" value="TreeGrafter"/>
</dbReference>
<dbReference type="SUPFAM" id="SSF57701">
    <property type="entry name" value="Zn2/Cys6 DNA-binding domain"/>
    <property type="match status" value="1"/>
</dbReference>
<dbReference type="InterPro" id="IPR036864">
    <property type="entry name" value="Zn2-C6_fun-type_DNA-bd_sf"/>
</dbReference>
<evidence type="ECO:0000313" key="7">
    <source>
        <dbReference type="EMBL" id="EDP55753.1"/>
    </source>
</evidence>
<feature type="compositionally biased region" description="Polar residues" evidence="5">
    <location>
        <begin position="188"/>
        <end position="203"/>
    </location>
</feature>
<keyword evidence="8" id="KW-1185">Reference proteome</keyword>
<protein>
    <submittedName>
        <fullName evidence="7">C6 finger domain protein, putative</fullName>
    </submittedName>
</protein>
<dbReference type="OrthoDB" id="10261408at2759"/>
<accession>B0XNC8</accession>
<evidence type="ECO:0000256" key="3">
    <source>
        <dbReference type="ARBA" id="ARBA00023163"/>
    </source>
</evidence>
<organism evidence="7 8">
    <name type="scientific">Aspergillus fumigatus (strain CBS 144.89 / FGSC A1163 / CEA10)</name>
    <name type="common">Neosartorya fumigata</name>
    <dbReference type="NCBI Taxonomy" id="451804"/>
    <lineage>
        <taxon>Eukaryota</taxon>
        <taxon>Fungi</taxon>
        <taxon>Dikarya</taxon>
        <taxon>Ascomycota</taxon>
        <taxon>Pezizomycotina</taxon>
        <taxon>Eurotiomycetes</taxon>
        <taxon>Eurotiomycetidae</taxon>
        <taxon>Eurotiales</taxon>
        <taxon>Aspergillaceae</taxon>
        <taxon>Aspergillus</taxon>
        <taxon>Aspergillus subgen. Fumigati</taxon>
    </lineage>
</organism>
<feature type="compositionally biased region" description="Basic and acidic residues" evidence="5">
    <location>
        <begin position="176"/>
        <end position="187"/>
    </location>
</feature>
<evidence type="ECO:0000256" key="5">
    <source>
        <dbReference type="SAM" id="MobiDB-lite"/>
    </source>
</evidence>
<dbReference type="GO" id="GO:0000978">
    <property type="term" value="F:RNA polymerase II cis-regulatory region sequence-specific DNA binding"/>
    <property type="evidence" value="ECO:0007669"/>
    <property type="project" value="TreeGrafter"/>
</dbReference>
<evidence type="ECO:0000256" key="2">
    <source>
        <dbReference type="ARBA" id="ARBA00023125"/>
    </source>
</evidence>
<dbReference type="PANTHER" id="PTHR47424">
    <property type="entry name" value="REGULATORY PROTEIN GAL4"/>
    <property type="match status" value="1"/>
</dbReference>
<dbReference type="InterPro" id="IPR051127">
    <property type="entry name" value="Fungal_SecMet_Regulators"/>
</dbReference>
<feature type="region of interest" description="Disordered" evidence="5">
    <location>
        <begin position="134"/>
        <end position="203"/>
    </location>
</feature>